<keyword evidence="2" id="KW-1185">Reference proteome</keyword>
<proteinExistence type="predicted"/>
<sequence length="244" mass="26594">MYPTQYTKPAGHPRCGSVSALGGNSSLPDFYFGEGPLNGLRITSTPQDCHLDASENSNDSINSPESTNAPIAESLNKNLTEVELTKPPFIYEEYFEKKQDLAHEVYSIELLIGKGKGTSLAAPIALISLDLLKPSTVDHNVRGENLAKDNDVLHEVEIVGLHTFQRLPLSLPEPFPPEDPETAKSFSYPYLRPVKAQGGNGHLSVPTLNQLRRLLTKTPEATLSEDNSQAGINQASSQDFPKIS</sequence>
<evidence type="ECO:0000313" key="2">
    <source>
        <dbReference type="Proteomes" id="UP001165960"/>
    </source>
</evidence>
<evidence type="ECO:0000313" key="1">
    <source>
        <dbReference type="EMBL" id="KAJ9064806.1"/>
    </source>
</evidence>
<dbReference type="Proteomes" id="UP001165960">
    <property type="component" value="Unassembled WGS sequence"/>
</dbReference>
<comment type="caution">
    <text evidence="1">The sequence shown here is derived from an EMBL/GenBank/DDBJ whole genome shotgun (WGS) entry which is preliminary data.</text>
</comment>
<accession>A0ACC2SRL6</accession>
<organism evidence="1 2">
    <name type="scientific">Entomophthora muscae</name>
    <dbReference type="NCBI Taxonomy" id="34485"/>
    <lineage>
        <taxon>Eukaryota</taxon>
        <taxon>Fungi</taxon>
        <taxon>Fungi incertae sedis</taxon>
        <taxon>Zoopagomycota</taxon>
        <taxon>Entomophthoromycotina</taxon>
        <taxon>Entomophthoromycetes</taxon>
        <taxon>Entomophthorales</taxon>
        <taxon>Entomophthoraceae</taxon>
        <taxon>Entomophthora</taxon>
    </lineage>
</organism>
<dbReference type="EMBL" id="QTSX02004415">
    <property type="protein sequence ID" value="KAJ9064806.1"/>
    <property type="molecule type" value="Genomic_DNA"/>
</dbReference>
<reference evidence="1" key="1">
    <citation type="submission" date="2022-04" db="EMBL/GenBank/DDBJ databases">
        <title>Genome of the entomopathogenic fungus Entomophthora muscae.</title>
        <authorList>
            <person name="Elya C."/>
            <person name="Lovett B.R."/>
            <person name="Lee E."/>
            <person name="Macias A.M."/>
            <person name="Hajek A.E."/>
            <person name="De Bivort B.L."/>
            <person name="Kasson M.T."/>
            <person name="De Fine Licht H.H."/>
            <person name="Stajich J.E."/>
        </authorList>
    </citation>
    <scope>NUCLEOTIDE SEQUENCE</scope>
    <source>
        <strain evidence="1">Berkeley</strain>
    </source>
</reference>
<gene>
    <name evidence="1" type="ORF">DSO57_1026470</name>
</gene>
<name>A0ACC2SRL6_9FUNG</name>
<protein>
    <submittedName>
        <fullName evidence="1">Uncharacterized protein</fullName>
    </submittedName>
</protein>